<proteinExistence type="predicted"/>
<dbReference type="Proteomes" id="UP000253951">
    <property type="component" value="Chromosome"/>
</dbReference>
<sequence length="132" mass="15407">MCNSLLKEFRFSIGEQYELNEFNLKALESTFSNGLENENYEYIKGDFRTLFGVSFCSNPILQYNGDILSRIVYSFDIKDLGKLQEKLSDYLLITDKFDLGQTFTVFSFPEFSLMLDIEKDIKLRVFKILGQT</sequence>
<protein>
    <submittedName>
        <fullName evidence="1">Uncharacterized protein</fullName>
    </submittedName>
</protein>
<dbReference type="AlphaFoldDB" id="A0A345HAC0"/>
<accession>A0A345HAC0</accession>
<name>A0A345HAC0_9FLAO</name>
<dbReference type="KEGG" id="fat:DVK85_04500"/>
<organism evidence="1 2">
    <name type="scientific">Flavobacterium arcticum</name>
    <dbReference type="NCBI Taxonomy" id="1784713"/>
    <lineage>
        <taxon>Bacteria</taxon>
        <taxon>Pseudomonadati</taxon>
        <taxon>Bacteroidota</taxon>
        <taxon>Flavobacteriia</taxon>
        <taxon>Flavobacteriales</taxon>
        <taxon>Flavobacteriaceae</taxon>
        <taxon>Flavobacterium</taxon>
    </lineage>
</organism>
<dbReference type="RefSeq" id="WP_114677291.1">
    <property type="nucleotide sequence ID" value="NZ_CP031188.1"/>
</dbReference>
<reference evidence="1 2" key="1">
    <citation type="submission" date="2018-07" db="EMBL/GenBank/DDBJ databases">
        <title>Complete genome sequence of Flavobacterium arcticum type strain SM1502T.</title>
        <authorList>
            <person name="Li Y."/>
            <person name="Li D.-D."/>
        </authorList>
    </citation>
    <scope>NUCLEOTIDE SEQUENCE [LARGE SCALE GENOMIC DNA]</scope>
    <source>
        <strain evidence="1 2">SM1502</strain>
    </source>
</reference>
<evidence type="ECO:0000313" key="1">
    <source>
        <dbReference type="EMBL" id="AXG73530.1"/>
    </source>
</evidence>
<dbReference type="EMBL" id="CP031188">
    <property type="protein sequence ID" value="AXG73530.1"/>
    <property type="molecule type" value="Genomic_DNA"/>
</dbReference>
<evidence type="ECO:0000313" key="2">
    <source>
        <dbReference type="Proteomes" id="UP000253951"/>
    </source>
</evidence>
<keyword evidence="2" id="KW-1185">Reference proteome</keyword>
<gene>
    <name evidence="1" type="ORF">DVK85_04500</name>
</gene>
<dbReference type="OrthoDB" id="1448900at2"/>